<gene>
    <name evidence="3" type="ORF">OHK93_003370</name>
</gene>
<proteinExistence type="predicted"/>
<dbReference type="PANTHER" id="PTHR38705">
    <property type="entry name" value="PROTEIN RDS1"/>
    <property type="match status" value="1"/>
</dbReference>
<comment type="caution">
    <text evidence="3">The sequence shown here is derived from an EMBL/GenBank/DDBJ whole genome shotgun (WGS) entry which is preliminary data.</text>
</comment>
<evidence type="ECO:0000313" key="4">
    <source>
        <dbReference type="Proteomes" id="UP001161017"/>
    </source>
</evidence>
<evidence type="ECO:0000256" key="2">
    <source>
        <dbReference type="SAM" id="SignalP"/>
    </source>
</evidence>
<evidence type="ECO:0000313" key="3">
    <source>
        <dbReference type="EMBL" id="MDI1492158.1"/>
    </source>
</evidence>
<dbReference type="Pfam" id="PF13668">
    <property type="entry name" value="Ferritin_2"/>
    <property type="match status" value="1"/>
</dbReference>
<accession>A0AA43QWE6</accession>
<feature type="compositionally biased region" description="Polar residues" evidence="1">
    <location>
        <begin position="24"/>
        <end position="42"/>
    </location>
</feature>
<protein>
    <submittedName>
        <fullName evidence="3">Uncharacterized protein</fullName>
    </submittedName>
</protein>
<organism evidence="3 4">
    <name type="scientific">Ramalina farinacea</name>
    <dbReference type="NCBI Taxonomy" id="258253"/>
    <lineage>
        <taxon>Eukaryota</taxon>
        <taxon>Fungi</taxon>
        <taxon>Dikarya</taxon>
        <taxon>Ascomycota</taxon>
        <taxon>Pezizomycotina</taxon>
        <taxon>Lecanoromycetes</taxon>
        <taxon>OSLEUM clade</taxon>
        <taxon>Lecanoromycetidae</taxon>
        <taxon>Lecanorales</taxon>
        <taxon>Lecanorineae</taxon>
        <taxon>Ramalinaceae</taxon>
        <taxon>Ramalina</taxon>
    </lineage>
</organism>
<feature type="region of interest" description="Disordered" evidence="1">
    <location>
        <begin position="23"/>
        <end position="42"/>
    </location>
</feature>
<dbReference type="AlphaFoldDB" id="A0AA43QWE6"/>
<feature type="signal peptide" evidence="2">
    <location>
        <begin position="1"/>
        <end position="19"/>
    </location>
</feature>
<keyword evidence="2" id="KW-0732">Signal</keyword>
<reference evidence="3" key="1">
    <citation type="journal article" date="2023" name="Genome Biol. Evol.">
        <title>First Whole Genome Sequence and Flow Cytometry Genome Size Data for the Lichen-Forming Fungus Ramalina farinacea (Ascomycota).</title>
        <authorList>
            <person name="Llewellyn T."/>
            <person name="Mian S."/>
            <person name="Hill R."/>
            <person name="Leitch I.J."/>
            <person name="Gaya E."/>
        </authorList>
    </citation>
    <scope>NUCLEOTIDE SEQUENCE</scope>
    <source>
        <strain evidence="3">LIQ254RAFAR</strain>
    </source>
</reference>
<dbReference type="EMBL" id="JAPUFD010000017">
    <property type="protein sequence ID" value="MDI1492158.1"/>
    <property type="molecule type" value="Genomic_DNA"/>
</dbReference>
<feature type="chain" id="PRO_5041360623" evidence="2">
    <location>
        <begin position="20"/>
        <end position="211"/>
    </location>
</feature>
<name>A0AA43QWE6_9LECA</name>
<sequence length="211" mass="22596">MLTRLAVAAALAVAPAIFAAPAPQNSFGPDSQVSAQPQTTSGPDYPVVVEENGYLSATFHGPYTGTPTTTGAANGPTTTAASIPALPPNPTATYYNTAGVPINPMPAPYTPAGGLGTNGTQPRYMLNSDFDFESIALGLYQEWIELDLFHDGLARFSQEEFAAAGLNAEYMSLIEFMADQETGYTTLLINMLGERAPKEYYYNYPYITVRE</sequence>
<evidence type="ECO:0000256" key="1">
    <source>
        <dbReference type="SAM" id="MobiDB-lite"/>
    </source>
</evidence>
<dbReference type="Proteomes" id="UP001161017">
    <property type="component" value="Unassembled WGS sequence"/>
</dbReference>
<dbReference type="PANTHER" id="PTHR38705:SF1">
    <property type="entry name" value="PROTEIN RDS1"/>
    <property type="match status" value="1"/>
</dbReference>
<keyword evidence="4" id="KW-1185">Reference proteome</keyword>
<dbReference type="InterPro" id="IPR039254">
    <property type="entry name" value="Rds1"/>
</dbReference>